<comment type="caution">
    <text evidence="2">The sequence shown here is derived from an EMBL/GenBank/DDBJ whole genome shotgun (WGS) entry which is preliminary data.</text>
</comment>
<proteinExistence type="predicted"/>
<name>A0AAU9K580_9CILI</name>
<accession>A0AAU9K580</accession>
<sequence length="204" mass="22872">MSLISKEAYSSRTKFHSKSPIAQKKPMRSSTPIKSPEKPKNLLKSPINKTPPPKVEINLMDISKSPLHIEKTVKNNFPAPQVKLKLIHNKIEAEEASEKISLIKAAKSITPEQRNVYSSFLKENQSQSKIEEVYEEDESSPTSTTTTDEFPDKNIADIMKYLNVSGDVRLIPRAKPGKMPKTVLVIDGDSATLYDVKIESFSDM</sequence>
<dbReference type="EMBL" id="CAJZBQ010000055">
    <property type="protein sequence ID" value="CAG9332863.1"/>
    <property type="molecule type" value="Genomic_DNA"/>
</dbReference>
<feature type="region of interest" description="Disordered" evidence="1">
    <location>
        <begin position="1"/>
        <end position="54"/>
    </location>
</feature>
<protein>
    <submittedName>
        <fullName evidence="2">Uncharacterized protein</fullName>
    </submittedName>
</protein>
<reference evidence="2" key="1">
    <citation type="submission" date="2021-09" db="EMBL/GenBank/DDBJ databases">
        <authorList>
            <consortium name="AG Swart"/>
            <person name="Singh M."/>
            <person name="Singh A."/>
            <person name="Seah K."/>
            <person name="Emmerich C."/>
        </authorList>
    </citation>
    <scope>NUCLEOTIDE SEQUENCE</scope>
    <source>
        <strain evidence="2">ATCC30299</strain>
    </source>
</reference>
<organism evidence="2 3">
    <name type="scientific">Blepharisma stoltei</name>
    <dbReference type="NCBI Taxonomy" id="1481888"/>
    <lineage>
        <taxon>Eukaryota</taxon>
        <taxon>Sar</taxon>
        <taxon>Alveolata</taxon>
        <taxon>Ciliophora</taxon>
        <taxon>Postciliodesmatophora</taxon>
        <taxon>Heterotrichea</taxon>
        <taxon>Heterotrichida</taxon>
        <taxon>Blepharismidae</taxon>
        <taxon>Blepharisma</taxon>
    </lineage>
</organism>
<evidence type="ECO:0000313" key="2">
    <source>
        <dbReference type="EMBL" id="CAG9332863.1"/>
    </source>
</evidence>
<dbReference type="AlphaFoldDB" id="A0AAU9K580"/>
<evidence type="ECO:0000256" key="1">
    <source>
        <dbReference type="SAM" id="MobiDB-lite"/>
    </source>
</evidence>
<keyword evidence="3" id="KW-1185">Reference proteome</keyword>
<dbReference type="Proteomes" id="UP001162131">
    <property type="component" value="Unassembled WGS sequence"/>
</dbReference>
<gene>
    <name evidence="2" type="ORF">BSTOLATCC_MIC57149</name>
</gene>
<evidence type="ECO:0000313" key="3">
    <source>
        <dbReference type="Proteomes" id="UP001162131"/>
    </source>
</evidence>